<dbReference type="RefSeq" id="WP_112284142.1">
    <property type="nucleotide sequence ID" value="NZ_MASW01000006.1"/>
</dbReference>
<dbReference type="PANTHER" id="PTHR35936">
    <property type="entry name" value="MEMBRANE-BOUND LYTIC MUREIN TRANSGLYCOSYLASE F"/>
    <property type="match status" value="1"/>
</dbReference>
<dbReference type="AlphaFoldDB" id="A0A2V4AMU3"/>
<dbReference type="EMBL" id="MASW01000006">
    <property type="protein sequence ID" value="PXY20949.1"/>
    <property type="molecule type" value="Genomic_DNA"/>
</dbReference>
<name>A0A2V4AMU3_9PSEU</name>
<proteinExistence type="predicted"/>
<dbReference type="Pfam" id="PF00497">
    <property type="entry name" value="SBP_bac_3"/>
    <property type="match status" value="1"/>
</dbReference>
<dbReference type="InterPro" id="IPR001638">
    <property type="entry name" value="Solute-binding_3/MltF_N"/>
</dbReference>
<dbReference type="SUPFAM" id="SSF53850">
    <property type="entry name" value="Periplasmic binding protein-like II"/>
    <property type="match status" value="1"/>
</dbReference>
<dbReference type="SMART" id="SM00062">
    <property type="entry name" value="PBPb"/>
    <property type="match status" value="1"/>
</dbReference>
<organism evidence="4 5">
    <name type="scientific">Prauserella muralis</name>
    <dbReference type="NCBI Taxonomy" id="588067"/>
    <lineage>
        <taxon>Bacteria</taxon>
        <taxon>Bacillati</taxon>
        <taxon>Actinomycetota</taxon>
        <taxon>Actinomycetes</taxon>
        <taxon>Pseudonocardiales</taxon>
        <taxon>Pseudonocardiaceae</taxon>
        <taxon>Prauserella</taxon>
    </lineage>
</organism>
<accession>A0A2V4AMU3</accession>
<dbReference type="OrthoDB" id="9768183at2"/>
<evidence type="ECO:0000256" key="2">
    <source>
        <dbReference type="SAM" id="MobiDB-lite"/>
    </source>
</evidence>
<evidence type="ECO:0000256" key="1">
    <source>
        <dbReference type="ARBA" id="ARBA00022729"/>
    </source>
</evidence>
<feature type="domain" description="Solute-binding protein family 3/N-terminal" evidence="3">
    <location>
        <begin position="47"/>
        <end position="273"/>
    </location>
</feature>
<dbReference type="InterPro" id="IPR014337">
    <property type="entry name" value="Ectoine_EhuB"/>
</dbReference>
<keyword evidence="1" id="KW-0732">Signal</keyword>
<comment type="caution">
    <text evidence="4">The sequence shown here is derived from an EMBL/GenBank/DDBJ whole genome shotgun (WGS) entry which is preliminary data.</text>
</comment>
<feature type="region of interest" description="Disordered" evidence="2">
    <location>
        <begin position="22"/>
        <end position="42"/>
    </location>
</feature>
<sequence length="289" mass="31060">MLRYSAAGLAAVGGGSFLGACQTTDPNTGQPEGGGGGLQQRADSGQPIRLAIANEPPYTKLEADGTLTGAAPDIAKAVLKRMGIENVEPAQAGYDSMIPGLQANRWDIVTAGLFMNKDRCAQVQYTTPDLVSTESYAVPPGNPQGLRTVDDLKNKDLTVAVLAGGYEGRTAKALGVPEDKLPTYQQAPDALQAMQDGRVYGILLPTLTLESLKEQQGANFEITPPIEQFPLTGSGHAFRKSDKTFFEKYNTEMKAFKETKEFEQIMSKWGFDAEASRKATTEELCKTES</sequence>
<protein>
    <submittedName>
        <fullName evidence="4">Ectoine/hydroxyectoine ABC transporter substrate-binding protein EhuB</fullName>
    </submittedName>
</protein>
<dbReference type="GO" id="GO:0051470">
    <property type="term" value="P:ectoine transmembrane transport"/>
    <property type="evidence" value="ECO:0007669"/>
    <property type="project" value="InterPro"/>
</dbReference>
<dbReference type="NCBIfam" id="TIGR02995">
    <property type="entry name" value="ectoine_ehuB"/>
    <property type="match status" value="1"/>
</dbReference>
<evidence type="ECO:0000259" key="3">
    <source>
        <dbReference type="SMART" id="SM00062"/>
    </source>
</evidence>
<dbReference type="Gene3D" id="3.40.190.10">
    <property type="entry name" value="Periplasmic binding protein-like II"/>
    <property type="match status" value="2"/>
</dbReference>
<reference evidence="4 5" key="1">
    <citation type="submission" date="2016-07" db="EMBL/GenBank/DDBJ databases">
        <title>Draft genome sequence of Prauserella muralis DSM 45305, isolated from a mould-covered wall in an indoor environment.</title>
        <authorList>
            <person name="Ruckert C."/>
            <person name="Albersmeier A."/>
            <person name="Jiang C.-L."/>
            <person name="Jiang Y."/>
            <person name="Kalinowski J."/>
            <person name="Schneider O."/>
            <person name="Winkler A."/>
            <person name="Zotchev S.B."/>
        </authorList>
    </citation>
    <scope>NUCLEOTIDE SEQUENCE [LARGE SCALE GENOMIC DNA]</scope>
    <source>
        <strain evidence="4 5">DSM 45305</strain>
    </source>
</reference>
<dbReference type="PANTHER" id="PTHR35936:SF17">
    <property type="entry name" value="ARGININE-BINDING EXTRACELLULAR PROTEIN ARTP"/>
    <property type="match status" value="1"/>
</dbReference>
<evidence type="ECO:0000313" key="4">
    <source>
        <dbReference type="EMBL" id="PXY20949.1"/>
    </source>
</evidence>
<dbReference type="GO" id="GO:0033294">
    <property type="term" value="F:ectoine binding"/>
    <property type="evidence" value="ECO:0007669"/>
    <property type="project" value="InterPro"/>
</dbReference>
<keyword evidence="5" id="KW-1185">Reference proteome</keyword>
<dbReference type="Proteomes" id="UP000249915">
    <property type="component" value="Unassembled WGS sequence"/>
</dbReference>
<gene>
    <name evidence="4" type="ORF">BAY60_26030</name>
</gene>
<evidence type="ECO:0000313" key="5">
    <source>
        <dbReference type="Proteomes" id="UP000249915"/>
    </source>
</evidence>
<dbReference type="PROSITE" id="PS51257">
    <property type="entry name" value="PROKAR_LIPOPROTEIN"/>
    <property type="match status" value="1"/>
</dbReference>